<dbReference type="Pfam" id="PF00702">
    <property type="entry name" value="Hydrolase"/>
    <property type="match status" value="1"/>
</dbReference>
<dbReference type="Gene3D" id="3.40.50.1000">
    <property type="entry name" value="HAD superfamily/HAD-like"/>
    <property type="match status" value="1"/>
</dbReference>
<name>A0A011VZP0_RUMAL</name>
<gene>
    <name evidence="1" type="ORF">RASY3_03590</name>
</gene>
<dbReference type="PANTHER" id="PTHR43611">
    <property type="entry name" value="ALPHA-D-GLUCOSE 1-PHOSPHATE PHOSPHATASE"/>
    <property type="match status" value="1"/>
</dbReference>
<dbReference type="SFLD" id="SFLDS00003">
    <property type="entry name" value="Haloacid_Dehalogenase"/>
    <property type="match status" value="1"/>
</dbReference>
<dbReference type="PATRIC" id="fig|1341156.4.peg.441"/>
<keyword evidence="2" id="KW-1185">Reference proteome</keyword>
<dbReference type="AlphaFoldDB" id="A0A011VZP0"/>
<sequence length="195" mass="22289">MDIIFDIGKVLIDFDFEEFVGRYVDADKAPRVTKAMWGNPDWIELDRGVLPVEKVLQKFIAQAPDCEREIRRVFSQLGNIPQLKETTVPMIRELKKRGHRVFFLSNFFEFLLHAAPDVMSFTRETDGGIFSCNEKIVKPDPAIYELICERYGIEKENAVFIDDSPKNVKGAEKVGIRAILYTGQTPDELFGQIGV</sequence>
<dbReference type="PANTHER" id="PTHR43611:SF3">
    <property type="entry name" value="FLAVIN MONONUCLEOTIDE HYDROLASE 1, CHLOROPLATIC"/>
    <property type="match status" value="1"/>
</dbReference>
<dbReference type="Proteomes" id="UP000021369">
    <property type="component" value="Unassembled WGS sequence"/>
</dbReference>
<protein>
    <submittedName>
        <fullName evidence="1">Haloacid dehalogenase</fullName>
    </submittedName>
</protein>
<organism evidence="1 2">
    <name type="scientific">Ruminococcus albus SY3</name>
    <dbReference type="NCBI Taxonomy" id="1341156"/>
    <lineage>
        <taxon>Bacteria</taxon>
        <taxon>Bacillati</taxon>
        <taxon>Bacillota</taxon>
        <taxon>Clostridia</taxon>
        <taxon>Eubacteriales</taxon>
        <taxon>Oscillospiraceae</taxon>
        <taxon>Ruminococcus</taxon>
    </lineage>
</organism>
<dbReference type="Gene3D" id="1.10.150.240">
    <property type="entry name" value="Putative phosphatase, domain 2"/>
    <property type="match status" value="1"/>
</dbReference>
<dbReference type="RefSeq" id="WP_037285122.1">
    <property type="nucleotide sequence ID" value="NZ_JEOB01000001.1"/>
</dbReference>
<proteinExistence type="predicted"/>
<dbReference type="OrthoDB" id="9797415at2"/>
<evidence type="ECO:0000313" key="1">
    <source>
        <dbReference type="EMBL" id="EXM40801.1"/>
    </source>
</evidence>
<dbReference type="InterPro" id="IPR023214">
    <property type="entry name" value="HAD_sf"/>
</dbReference>
<evidence type="ECO:0000313" key="2">
    <source>
        <dbReference type="Proteomes" id="UP000021369"/>
    </source>
</evidence>
<dbReference type="InterPro" id="IPR006439">
    <property type="entry name" value="HAD-SF_hydro_IA"/>
</dbReference>
<dbReference type="NCBIfam" id="TIGR01509">
    <property type="entry name" value="HAD-SF-IA-v3"/>
    <property type="match status" value="1"/>
</dbReference>
<comment type="caution">
    <text evidence="1">The sequence shown here is derived from an EMBL/GenBank/DDBJ whole genome shotgun (WGS) entry which is preliminary data.</text>
</comment>
<dbReference type="EMBL" id="JEOB01000001">
    <property type="protein sequence ID" value="EXM40801.1"/>
    <property type="molecule type" value="Genomic_DNA"/>
</dbReference>
<dbReference type="InterPro" id="IPR036412">
    <property type="entry name" value="HAD-like_sf"/>
</dbReference>
<accession>A0A011VZP0</accession>
<dbReference type="CDD" id="cd02603">
    <property type="entry name" value="HAD_sEH-N_like"/>
    <property type="match status" value="1"/>
</dbReference>
<dbReference type="SFLD" id="SFLDG01129">
    <property type="entry name" value="C1.5:_HAD__Beta-PGM__Phosphata"/>
    <property type="match status" value="1"/>
</dbReference>
<reference evidence="1 2" key="1">
    <citation type="submission" date="2013-06" db="EMBL/GenBank/DDBJ databases">
        <title>Rumen cellulosomics: divergent fiber-degrading strategies revealed by comparative genome-wide analysis of six Ruminococcal strains.</title>
        <authorList>
            <person name="Dassa B."/>
            <person name="Borovok I."/>
            <person name="Lamed R."/>
            <person name="Flint H."/>
            <person name="Yeoman C.J."/>
            <person name="White B."/>
            <person name="Bayer E.A."/>
        </authorList>
    </citation>
    <scope>NUCLEOTIDE SEQUENCE [LARGE SCALE GENOMIC DNA]</scope>
    <source>
        <strain evidence="1 2">SY3</strain>
    </source>
</reference>
<dbReference type="PRINTS" id="PR00413">
    <property type="entry name" value="HADHALOGNASE"/>
</dbReference>
<dbReference type="InterPro" id="IPR023198">
    <property type="entry name" value="PGP-like_dom2"/>
</dbReference>
<dbReference type="SUPFAM" id="SSF56784">
    <property type="entry name" value="HAD-like"/>
    <property type="match status" value="1"/>
</dbReference>